<accession>A0A518I5F3</accession>
<evidence type="ECO:0000256" key="1">
    <source>
        <dbReference type="SAM" id="Phobius"/>
    </source>
</evidence>
<reference evidence="2 3" key="1">
    <citation type="submission" date="2019-03" db="EMBL/GenBank/DDBJ databases">
        <title>Deep-cultivation of Planctomycetes and their phenomic and genomic characterization uncovers novel biology.</title>
        <authorList>
            <person name="Wiegand S."/>
            <person name="Jogler M."/>
            <person name="Boedeker C."/>
            <person name="Pinto D."/>
            <person name="Vollmers J."/>
            <person name="Rivas-Marin E."/>
            <person name="Kohn T."/>
            <person name="Peeters S.H."/>
            <person name="Heuer A."/>
            <person name="Rast P."/>
            <person name="Oberbeckmann S."/>
            <person name="Bunk B."/>
            <person name="Jeske O."/>
            <person name="Meyerdierks A."/>
            <person name="Storesund J.E."/>
            <person name="Kallscheuer N."/>
            <person name="Luecker S."/>
            <person name="Lage O.M."/>
            <person name="Pohl T."/>
            <person name="Merkel B.J."/>
            <person name="Hornburger P."/>
            <person name="Mueller R.-W."/>
            <person name="Bruemmer F."/>
            <person name="Labrenz M."/>
            <person name="Spormann A.M."/>
            <person name="Op den Camp H."/>
            <person name="Overmann J."/>
            <person name="Amann R."/>
            <person name="Jetten M.S.M."/>
            <person name="Mascher T."/>
            <person name="Medema M.H."/>
            <person name="Devos D.P."/>
            <person name="Kaster A.-K."/>
            <person name="Ovreas L."/>
            <person name="Rohde M."/>
            <person name="Galperin M.Y."/>
            <person name="Jogler C."/>
        </authorList>
    </citation>
    <scope>NUCLEOTIDE SEQUENCE [LARGE SCALE GENOMIC DNA]</scope>
    <source>
        <strain evidence="2 3">Enr17</strain>
    </source>
</reference>
<name>A0A518I5F3_9PLAN</name>
<sequence>MIINIRLTSPGTQEEIIRIAVGLILCFCYSSVSLILTELCMHCESRMMARCDIVNGAV</sequence>
<keyword evidence="1" id="KW-1133">Transmembrane helix</keyword>
<gene>
    <name evidence="2" type="ORF">Enr17x_03180</name>
</gene>
<proteinExistence type="predicted"/>
<dbReference type="EMBL" id="CP037452">
    <property type="protein sequence ID" value="QDV48307.1"/>
    <property type="molecule type" value="Genomic_DNA"/>
</dbReference>
<keyword evidence="1" id="KW-0812">Transmembrane</keyword>
<feature type="transmembrane region" description="Helical" evidence="1">
    <location>
        <begin position="16"/>
        <end position="40"/>
    </location>
</feature>
<evidence type="ECO:0000313" key="3">
    <source>
        <dbReference type="Proteomes" id="UP000318313"/>
    </source>
</evidence>
<organism evidence="2 3">
    <name type="scientific">Gimesia fumaroli</name>
    <dbReference type="NCBI Taxonomy" id="2527976"/>
    <lineage>
        <taxon>Bacteria</taxon>
        <taxon>Pseudomonadati</taxon>
        <taxon>Planctomycetota</taxon>
        <taxon>Planctomycetia</taxon>
        <taxon>Planctomycetales</taxon>
        <taxon>Planctomycetaceae</taxon>
        <taxon>Gimesia</taxon>
    </lineage>
</organism>
<evidence type="ECO:0000313" key="2">
    <source>
        <dbReference type="EMBL" id="QDV48307.1"/>
    </source>
</evidence>
<dbReference type="Proteomes" id="UP000318313">
    <property type="component" value="Chromosome"/>
</dbReference>
<keyword evidence="3" id="KW-1185">Reference proteome</keyword>
<dbReference type="AlphaFoldDB" id="A0A518I5F3"/>
<keyword evidence="1" id="KW-0472">Membrane</keyword>
<dbReference type="KEGG" id="gfm:Enr17x_03180"/>
<protein>
    <submittedName>
        <fullName evidence="2">Uncharacterized protein</fullName>
    </submittedName>
</protein>